<feature type="transmembrane region" description="Helical" evidence="16">
    <location>
        <begin position="1016"/>
        <end position="1036"/>
    </location>
</feature>
<feature type="binding site" evidence="14">
    <location>
        <position position="652"/>
    </location>
    <ligand>
        <name>ATP</name>
        <dbReference type="ChEBI" id="CHEBI:30616"/>
    </ligand>
</feature>
<dbReference type="PRINTS" id="PR00119">
    <property type="entry name" value="CATATPASE"/>
</dbReference>
<feature type="transmembrane region" description="Helical" evidence="16">
    <location>
        <begin position="274"/>
        <end position="296"/>
    </location>
</feature>
<dbReference type="InterPro" id="IPR001757">
    <property type="entry name" value="P_typ_ATPase"/>
</dbReference>
<evidence type="ECO:0000313" key="20">
    <source>
        <dbReference type="EMBL" id="EFA82304.1"/>
    </source>
</evidence>
<evidence type="ECO:0000313" key="21">
    <source>
        <dbReference type="Proteomes" id="UP000001396"/>
    </source>
</evidence>
<feature type="domain" description="P-type ATPase A" evidence="17">
    <location>
        <begin position="110"/>
        <end position="159"/>
    </location>
</feature>
<protein>
    <recommendedName>
        <fullName evidence="16">Phospholipid-transporting ATPase</fullName>
        <ecNumber evidence="16">7.6.2.1</ecNumber>
    </recommendedName>
</protein>
<gene>
    <name evidence="20" type="ORF">PPL_04728</name>
</gene>
<dbReference type="EC" id="7.6.2.1" evidence="16"/>
<evidence type="ECO:0000256" key="4">
    <source>
        <dbReference type="ARBA" id="ARBA00022692"/>
    </source>
</evidence>
<feature type="binding site" evidence="14">
    <location>
        <position position="572"/>
    </location>
    <ligand>
        <name>ATP</name>
        <dbReference type="ChEBI" id="CHEBI:30616"/>
    </ligand>
</feature>
<feature type="binding site" evidence="14">
    <location>
        <position position="651"/>
    </location>
    <ligand>
        <name>ATP</name>
        <dbReference type="ChEBI" id="CHEBI:30616"/>
    </ligand>
</feature>
<dbReference type="NCBIfam" id="TIGR01494">
    <property type="entry name" value="ATPase_P-type"/>
    <property type="match status" value="1"/>
</dbReference>
<evidence type="ECO:0000256" key="12">
    <source>
        <dbReference type="ARBA" id="ARBA00034036"/>
    </source>
</evidence>
<evidence type="ECO:0000256" key="10">
    <source>
        <dbReference type="ARBA" id="ARBA00022989"/>
    </source>
</evidence>
<evidence type="ECO:0000259" key="19">
    <source>
        <dbReference type="Pfam" id="PF16212"/>
    </source>
</evidence>
<dbReference type="GO" id="GO:0016887">
    <property type="term" value="F:ATP hydrolysis activity"/>
    <property type="evidence" value="ECO:0007669"/>
    <property type="project" value="InterPro"/>
</dbReference>
<dbReference type="PANTHER" id="PTHR24092:SF150">
    <property type="entry name" value="PHOSPHOLIPID-TRANSPORTING ATPASE"/>
    <property type="match status" value="1"/>
</dbReference>
<dbReference type="InterPro" id="IPR006539">
    <property type="entry name" value="P-type_ATPase_IV"/>
</dbReference>
<dbReference type="InParanoid" id="D3B8D6"/>
<name>D3B8D6_HETP5</name>
<feature type="domain" description="P-type ATPase N-terminal" evidence="18">
    <location>
        <begin position="12"/>
        <end position="78"/>
    </location>
</feature>
<evidence type="ECO:0000256" key="3">
    <source>
        <dbReference type="ARBA" id="ARBA00008109"/>
    </source>
</evidence>
<dbReference type="SFLD" id="SFLDG00002">
    <property type="entry name" value="C1.7:_P-type_atpase_like"/>
    <property type="match status" value="1"/>
</dbReference>
<evidence type="ECO:0000256" key="1">
    <source>
        <dbReference type="ARBA" id="ARBA00004141"/>
    </source>
</evidence>
<organism evidence="20 21">
    <name type="scientific">Heterostelium pallidum (strain ATCC 26659 / Pp 5 / PN500)</name>
    <name type="common">Cellular slime mold</name>
    <name type="synonym">Polysphondylium pallidum</name>
    <dbReference type="NCBI Taxonomy" id="670386"/>
    <lineage>
        <taxon>Eukaryota</taxon>
        <taxon>Amoebozoa</taxon>
        <taxon>Evosea</taxon>
        <taxon>Eumycetozoa</taxon>
        <taxon>Dictyostelia</taxon>
        <taxon>Acytosteliales</taxon>
        <taxon>Acytosteliaceae</taxon>
        <taxon>Heterostelium</taxon>
    </lineage>
</organism>
<dbReference type="InterPro" id="IPR018303">
    <property type="entry name" value="ATPase_P-typ_P_site"/>
</dbReference>
<feature type="binding site" evidence="14">
    <location>
        <position position="749"/>
    </location>
    <ligand>
        <name>ATP</name>
        <dbReference type="ChEBI" id="CHEBI:30616"/>
    </ligand>
</feature>
<dbReference type="GO" id="GO:0045332">
    <property type="term" value="P:phospholipid translocation"/>
    <property type="evidence" value="ECO:0007669"/>
    <property type="project" value="TreeGrafter"/>
</dbReference>
<comment type="subcellular location">
    <subcellularLocation>
        <location evidence="2">Endomembrane system</location>
    </subcellularLocation>
    <subcellularLocation>
        <location evidence="1 16">Membrane</location>
        <topology evidence="1 16">Multi-pass membrane protein</topology>
    </subcellularLocation>
</comment>
<feature type="transmembrane region" description="Helical" evidence="16">
    <location>
        <begin position="861"/>
        <end position="883"/>
    </location>
</feature>
<dbReference type="Gene3D" id="3.40.50.1000">
    <property type="entry name" value="HAD superfamily/HAD-like"/>
    <property type="match status" value="1"/>
</dbReference>
<dbReference type="SFLD" id="SFLDF00027">
    <property type="entry name" value="p-type_atpase"/>
    <property type="match status" value="1"/>
</dbReference>
<dbReference type="Pfam" id="PF16209">
    <property type="entry name" value="PhoLip_ATPase_N"/>
    <property type="match status" value="1"/>
</dbReference>
<dbReference type="SFLD" id="SFLDS00003">
    <property type="entry name" value="Haloacid_Dehalogenase"/>
    <property type="match status" value="1"/>
</dbReference>
<feature type="transmembrane region" description="Helical" evidence="16">
    <location>
        <begin position="826"/>
        <end position="846"/>
    </location>
</feature>
<feature type="binding site" evidence="14">
    <location>
        <position position="539"/>
    </location>
    <ligand>
        <name>ATP</name>
        <dbReference type="ChEBI" id="CHEBI:30616"/>
    </ligand>
</feature>
<keyword evidence="8 15" id="KW-0460">Magnesium</keyword>
<keyword evidence="6 14" id="KW-0547">Nucleotide-binding</keyword>
<dbReference type="GO" id="GO:0000287">
    <property type="term" value="F:magnesium ion binding"/>
    <property type="evidence" value="ECO:0007669"/>
    <property type="project" value="UniProtKB-UniRule"/>
</dbReference>
<evidence type="ECO:0000256" key="15">
    <source>
        <dbReference type="PIRSR" id="PIRSR606539-3"/>
    </source>
</evidence>
<dbReference type="InterPro" id="IPR023214">
    <property type="entry name" value="HAD_sf"/>
</dbReference>
<dbReference type="InterPro" id="IPR032630">
    <property type="entry name" value="P_typ_ATPase_c"/>
</dbReference>
<feature type="binding site" evidence="14">
    <location>
        <position position="743"/>
    </location>
    <ligand>
        <name>ATP</name>
        <dbReference type="ChEBI" id="CHEBI:30616"/>
    </ligand>
</feature>
<feature type="transmembrane region" description="Helical" evidence="16">
    <location>
        <begin position="78"/>
        <end position="97"/>
    </location>
</feature>
<evidence type="ECO:0000256" key="7">
    <source>
        <dbReference type="ARBA" id="ARBA00022840"/>
    </source>
</evidence>
<evidence type="ECO:0000256" key="14">
    <source>
        <dbReference type="PIRSR" id="PIRSR606539-2"/>
    </source>
</evidence>
<dbReference type="STRING" id="670386.D3B8D6"/>
<feature type="binding site" evidence="14">
    <location>
        <position position="474"/>
    </location>
    <ligand>
        <name>ATP</name>
        <dbReference type="ChEBI" id="CHEBI:30616"/>
    </ligand>
</feature>
<dbReference type="Pfam" id="PF00122">
    <property type="entry name" value="E1-E2_ATPase"/>
    <property type="match status" value="1"/>
</dbReference>
<proteinExistence type="inferred from homology"/>
<keyword evidence="5 15" id="KW-0479">Metal-binding</keyword>
<keyword evidence="21" id="KW-1185">Reference proteome</keyword>
<dbReference type="Pfam" id="PF13246">
    <property type="entry name" value="Cation_ATPase"/>
    <property type="match status" value="1"/>
</dbReference>
<evidence type="ECO:0000256" key="2">
    <source>
        <dbReference type="ARBA" id="ARBA00004308"/>
    </source>
</evidence>
<feature type="transmembrane region" description="Helical" evidence="16">
    <location>
        <begin position="308"/>
        <end position="334"/>
    </location>
</feature>
<evidence type="ECO:0000259" key="18">
    <source>
        <dbReference type="Pfam" id="PF16209"/>
    </source>
</evidence>
<dbReference type="SUPFAM" id="SSF81653">
    <property type="entry name" value="Calcium ATPase, transduction domain A"/>
    <property type="match status" value="1"/>
</dbReference>
<feature type="binding site" evidence="14">
    <location>
        <position position="773"/>
    </location>
    <ligand>
        <name>ATP</name>
        <dbReference type="ChEBI" id="CHEBI:30616"/>
    </ligand>
</feature>
<feature type="active site" description="4-aspartylphosphate intermediate" evidence="13">
    <location>
        <position position="374"/>
    </location>
</feature>
<feature type="binding site" evidence="15">
    <location>
        <position position="376"/>
    </location>
    <ligand>
        <name>Mg(2+)</name>
        <dbReference type="ChEBI" id="CHEBI:18420"/>
    </ligand>
</feature>
<sequence>MAEVNNNIGRYIYINDELENRAFQFPNNRIAVSSYSVPYFLKKFFLHHTFRLGYLYLFLIMILQFIPGLTPIGQFTTLGPLLVVLVITFVFQMFTTFQQQRHLDREVNGKTVTILKGSNFVDCKAYKLKPGDIIRVTNNEVVPADMILLATSDEENISMVEYYESDGETKFSTKNPLEFTSNLKEPRSLAELEAKISCSGTGVKPAQFKGQIHHDRVAEPVGYTNLVLKSSKLSNTKWVYGVVIFTGKDTLVPHGIKSKKTKLGRVERMTNHNFFMLLSLAIILAAISTVIFKIQVDNGAWYLFDFSAAYIGILFLTSLILYSGVICVTLYITIDFVKMFNLMFINNDLDGSRLFPKSAALVDELGQVAYIFSDKTGTLTQNQMIFKKCTIAGQISTMEECVEEMSALESGDSSGQMIFGNGEVQGGGSEPAKKLDDRYTEKLDFFMALLTCHTVSTEQDDSGDRFYKGSSMDELAIIRAAKEAGLTLNRRSSNYVNVTLMGNPHDFQIVEIIGFTSSRRRMSVIVRNPVTKQSILYMKGADEEIFMRLAPRQKHADSTISHLEVFGKEGFRTLCVGQRQLSEDMMFRWVNEYRAARSSNDLGAMQSLEVEMEQSLTLLGATAIEDRLQPGVPETIHTLRSAGIKIWVLTGDKLLTAMNVGSACQLIDEESMEILVLAENTEVECVATLNEFLGVANQRKLEGKKDIALVFSGANLEYLVASQSTKLQFLKLAERCRVAIGFRLSPQQKSFVVDLVKSNTQKVTLAIGDGANDIGMIENAHIGVGIIGQEGIHAARTSDYSISEFRLLERLLLFHGRNSYQRVTSLIMYIINKSVVLAMIQFWFAIYHRYSATTVFDPTTIAMYSFLFTLFPAIALGIFNRSTGSDQISKFPELYQDGQKLEQYNLLSFIINLGWAFYQSVCIFFIPVFMTRLGDIYSNGMTIDYYYQGVLIFTCMVITVNVKVMVETLTYTYLTACALIFSVASYFVWTLMASGFGLHITDFYKYELLAALYQSASFYLIIVLVVVVALTPEIVYKYVNRSYYPKKEDIAQELSKKTK</sequence>
<dbReference type="GO" id="GO:0140326">
    <property type="term" value="F:ATPase-coupled intramembrane lipid transporter activity"/>
    <property type="evidence" value="ECO:0007669"/>
    <property type="project" value="UniProtKB-EC"/>
</dbReference>
<dbReference type="FunFam" id="3.40.50.1000:FF:000001">
    <property type="entry name" value="Phospholipid-transporting ATPase IC"/>
    <property type="match status" value="1"/>
</dbReference>
<keyword evidence="9 16" id="KW-1278">Translocase</keyword>
<evidence type="ECO:0000256" key="8">
    <source>
        <dbReference type="ARBA" id="ARBA00022842"/>
    </source>
</evidence>
<dbReference type="InterPro" id="IPR032631">
    <property type="entry name" value="P-type_ATPase_N"/>
</dbReference>
<dbReference type="PANTHER" id="PTHR24092">
    <property type="entry name" value="PROBABLE PHOSPHOLIPID-TRANSPORTING ATPASE"/>
    <property type="match status" value="1"/>
</dbReference>
<comment type="caution">
    <text evidence="20">The sequence shown here is derived from an EMBL/GenBank/DDBJ whole genome shotgun (WGS) entry which is preliminary data.</text>
</comment>
<keyword evidence="7 14" id="KW-0067">ATP-binding</keyword>
<evidence type="ECO:0000256" key="9">
    <source>
        <dbReference type="ARBA" id="ARBA00022967"/>
    </source>
</evidence>
<keyword evidence="10 16" id="KW-1133">Transmembrane helix</keyword>
<dbReference type="RefSeq" id="XP_020434421.1">
    <property type="nucleotide sequence ID" value="XM_020575626.1"/>
</dbReference>
<feature type="transmembrane region" description="Helical" evidence="16">
    <location>
        <begin position="946"/>
        <end position="966"/>
    </location>
</feature>
<feature type="binding site" evidence="15">
    <location>
        <position position="374"/>
    </location>
    <ligand>
        <name>Mg(2+)</name>
        <dbReference type="ChEBI" id="CHEBI:18420"/>
    </ligand>
</feature>
<comment type="similarity">
    <text evidence="3 16">Belongs to the cation transport ATPase (P-type) (TC 3.A.3) family. Type IV subfamily.</text>
</comment>
<evidence type="ECO:0000256" key="11">
    <source>
        <dbReference type="ARBA" id="ARBA00023136"/>
    </source>
</evidence>
<comment type="cofactor">
    <cofactor evidence="15">
        <name>Mg(2+)</name>
        <dbReference type="ChEBI" id="CHEBI:18420"/>
    </cofactor>
</comment>
<dbReference type="Pfam" id="PF16212">
    <property type="entry name" value="PhoLip_ATPase_C"/>
    <property type="match status" value="1"/>
</dbReference>
<comment type="catalytic activity">
    <reaction evidence="12 16">
        <text>ATP + H2O + phospholipidSide 1 = ADP + phosphate + phospholipidSide 2.</text>
        <dbReference type="EC" id="7.6.2.1"/>
    </reaction>
</comment>
<dbReference type="GO" id="GO:0005524">
    <property type="term" value="F:ATP binding"/>
    <property type="evidence" value="ECO:0007669"/>
    <property type="project" value="UniProtKB-UniRule"/>
</dbReference>
<dbReference type="FunFam" id="3.40.50.1000:FF:000014">
    <property type="entry name" value="Phospholipid-transporting ATPase"/>
    <property type="match status" value="1"/>
</dbReference>
<feature type="binding site" evidence="14">
    <location>
        <position position="375"/>
    </location>
    <ligand>
        <name>ATP</name>
        <dbReference type="ChEBI" id="CHEBI:30616"/>
    </ligand>
</feature>
<dbReference type="InterPro" id="IPR008250">
    <property type="entry name" value="ATPase_P-typ_transduc_dom_A_sf"/>
</dbReference>
<dbReference type="InterPro" id="IPR023299">
    <property type="entry name" value="ATPase_P-typ_cyto_dom_N"/>
</dbReference>
<dbReference type="InterPro" id="IPR036412">
    <property type="entry name" value="HAD-like_sf"/>
</dbReference>
<feature type="binding site" evidence="14">
    <location>
        <position position="515"/>
    </location>
    <ligand>
        <name>ATP</name>
        <dbReference type="ChEBI" id="CHEBI:30616"/>
    </ligand>
</feature>
<evidence type="ECO:0000256" key="16">
    <source>
        <dbReference type="RuleBase" id="RU362033"/>
    </source>
</evidence>
<keyword evidence="4 16" id="KW-0812">Transmembrane</keyword>
<accession>D3B8D6</accession>
<evidence type="ECO:0000259" key="17">
    <source>
        <dbReference type="Pfam" id="PF00122"/>
    </source>
</evidence>
<dbReference type="InterPro" id="IPR044492">
    <property type="entry name" value="P_typ_ATPase_HD_dom"/>
</dbReference>
<evidence type="ECO:0000256" key="13">
    <source>
        <dbReference type="PIRSR" id="PIRSR606539-1"/>
    </source>
</evidence>
<feature type="binding site" evidence="14">
    <location>
        <position position="772"/>
    </location>
    <ligand>
        <name>ATP</name>
        <dbReference type="ChEBI" id="CHEBI:30616"/>
    </ligand>
</feature>
<dbReference type="SUPFAM" id="SSF81660">
    <property type="entry name" value="Metal cation-transporting ATPase, ATP-binding domain N"/>
    <property type="match status" value="1"/>
</dbReference>
<evidence type="ECO:0000256" key="5">
    <source>
        <dbReference type="ARBA" id="ARBA00022723"/>
    </source>
</evidence>
<dbReference type="SUPFAM" id="SSF56784">
    <property type="entry name" value="HAD-like"/>
    <property type="match status" value="1"/>
</dbReference>
<evidence type="ECO:0000256" key="6">
    <source>
        <dbReference type="ARBA" id="ARBA00022741"/>
    </source>
</evidence>
<dbReference type="EMBL" id="ADBJ01000020">
    <property type="protein sequence ID" value="EFA82304.1"/>
    <property type="molecule type" value="Genomic_DNA"/>
</dbReference>
<dbReference type="SUPFAM" id="SSF81665">
    <property type="entry name" value="Calcium ATPase, transmembrane domain M"/>
    <property type="match status" value="1"/>
</dbReference>
<feature type="binding site" evidence="14">
    <location>
        <position position="376"/>
    </location>
    <ligand>
        <name>ATP</name>
        <dbReference type="ChEBI" id="CHEBI:30616"/>
    </ligand>
</feature>
<dbReference type="AlphaFoldDB" id="D3B8D6"/>
<dbReference type="NCBIfam" id="TIGR01652">
    <property type="entry name" value="ATPase-Plipid"/>
    <property type="match status" value="1"/>
</dbReference>
<feature type="transmembrane region" description="Helical" evidence="16">
    <location>
        <begin position="52"/>
        <end position="72"/>
    </location>
</feature>
<feature type="transmembrane region" description="Helical" evidence="16">
    <location>
        <begin position="904"/>
        <end position="926"/>
    </location>
</feature>
<dbReference type="InterPro" id="IPR023298">
    <property type="entry name" value="ATPase_P-typ_TM_dom_sf"/>
</dbReference>
<feature type="binding site" evidence="15">
    <location>
        <position position="769"/>
    </location>
    <ligand>
        <name>Mg(2+)</name>
        <dbReference type="ChEBI" id="CHEBI:18420"/>
    </ligand>
</feature>
<dbReference type="Gene3D" id="2.70.150.10">
    <property type="entry name" value="Calcium-transporting ATPase, cytoplasmic transduction domain A"/>
    <property type="match status" value="1"/>
</dbReference>
<feature type="binding site" evidence="14">
    <location>
        <position position="374"/>
    </location>
    <ligand>
        <name>ATP</name>
        <dbReference type="ChEBI" id="CHEBI:30616"/>
    </ligand>
</feature>
<dbReference type="GO" id="GO:0005886">
    <property type="term" value="C:plasma membrane"/>
    <property type="evidence" value="ECO:0007669"/>
    <property type="project" value="TreeGrafter"/>
</dbReference>
<dbReference type="GO" id="GO:0005802">
    <property type="term" value="C:trans-Golgi network"/>
    <property type="evidence" value="ECO:0007669"/>
    <property type="project" value="TreeGrafter"/>
</dbReference>
<feature type="binding site" evidence="14">
    <location>
        <position position="650"/>
    </location>
    <ligand>
        <name>ATP</name>
        <dbReference type="ChEBI" id="CHEBI:30616"/>
    </ligand>
</feature>
<dbReference type="GeneID" id="31360215"/>
<keyword evidence="11 16" id="KW-0472">Membrane</keyword>
<feature type="domain" description="P-type ATPase C-terminal" evidence="19">
    <location>
        <begin position="795"/>
        <end position="1046"/>
    </location>
</feature>
<feature type="transmembrane region" description="Helical" evidence="16">
    <location>
        <begin position="973"/>
        <end position="996"/>
    </location>
</feature>
<dbReference type="Proteomes" id="UP000001396">
    <property type="component" value="Unassembled WGS sequence"/>
</dbReference>
<dbReference type="PROSITE" id="PS00154">
    <property type="entry name" value="ATPASE_E1_E2"/>
    <property type="match status" value="1"/>
</dbReference>
<feature type="binding site" evidence="15">
    <location>
        <position position="773"/>
    </location>
    <ligand>
        <name>Mg(2+)</name>
        <dbReference type="ChEBI" id="CHEBI:18420"/>
    </ligand>
</feature>
<dbReference type="Gene3D" id="3.40.1110.10">
    <property type="entry name" value="Calcium-transporting ATPase, cytoplasmic domain N"/>
    <property type="match status" value="1"/>
</dbReference>
<dbReference type="InterPro" id="IPR059000">
    <property type="entry name" value="ATPase_P-type_domA"/>
</dbReference>
<reference evidence="20 21" key="1">
    <citation type="journal article" date="2011" name="Genome Res.">
        <title>Phylogeny-wide analysis of social amoeba genomes highlights ancient origins for complex intercellular communication.</title>
        <authorList>
            <person name="Heidel A.J."/>
            <person name="Lawal H.M."/>
            <person name="Felder M."/>
            <person name="Schilde C."/>
            <person name="Helps N.R."/>
            <person name="Tunggal B."/>
            <person name="Rivero F."/>
            <person name="John U."/>
            <person name="Schleicher M."/>
            <person name="Eichinger L."/>
            <person name="Platzer M."/>
            <person name="Noegel A.A."/>
            <person name="Schaap P."/>
            <person name="Gloeckner G."/>
        </authorList>
    </citation>
    <scope>NUCLEOTIDE SEQUENCE [LARGE SCALE GENOMIC DNA]</scope>
    <source>
        <strain evidence="21">ATCC 26659 / Pp 5 / PN500</strain>
    </source>
</reference>